<keyword evidence="10" id="KW-1185">Reference proteome</keyword>
<dbReference type="InterPro" id="IPR014306">
    <property type="entry name" value="Hydroxyisourate_hydrolase"/>
</dbReference>
<dbReference type="InterPro" id="IPR036817">
    <property type="entry name" value="Transthyretin/HIU_hydrolase_sf"/>
</dbReference>
<evidence type="ECO:0000256" key="4">
    <source>
        <dbReference type="ARBA" id="ARBA00011881"/>
    </source>
</evidence>
<dbReference type="Pfam" id="PF00576">
    <property type="entry name" value="Transthyretin"/>
    <property type="match status" value="1"/>
</dbReference>
<evidence type="ECO:0000256" key="5">
    <source>
        <dbReference type="ARBA" id="ARBA00022631"/>
    </source>
</evidence>
<comment type="caution">
    <text evidence="9">The sequence shown here is derived from an EMBL/GenBank/DDBJ whole genome shotgun (WGS) entry which is preliminary data.</text>
</comment>
<dbReference type="Gene3D" id="2.60.40.180">
    <property type="entry name" value="Transthyretin/hydroxyisourate hydrolase domain"/>
    <property type="match status" value="1"/>
</dbReference>
<dbReference type="CDD" id="cd05822">
    <property type="entry name" value="TLP_HIUase"/>
    <property type="match status" value="1"/>
</dbReference>
<dbReference type="SUPFAM" id="SSF49472">
    <property type="entry name" value="Transthyretin (synonym: prealbumin)"/>
    <property type="match status" value="1"/>
</dbReference>
<dbReference type="PANTHER" id="PTHR10395">
    <property type="entry name" value="URICASE AND TRANSTHYRETIN-RELATED"/>
    <property type="match status" value="1"/>
</dbReference>
<dbReference type="PANTHER" id="PTHR10395:SF7">
    <property type="entry name" value="5-HYDROXYISOURATE HYDROLASE"/>
    <property type="match status" value="1"/>
</dbReference>
<dbReference type="RefSeq" id="WP_202343723.1">
    <property type="nucleotide sequence ID" value="NZ_BAAAPI010000002.1"/>
</dbReference>
<feature type="domain" description="Transthyretin/hydroxyisourate hydrolase" evidence="8">
    <location>
        <begin position="4"/>
        <end position="107"/>
    </location>
</feature>
<keyword evidence="5 7" id="KW-0659">Purine metabolism</keyword>
<dbReference type="InterPro" id="IPR023416">
    <property type="entry name" value="Transthyretin/HIU_hydrolase_d"/>
</dbReference>
<keyword evidence="6 7" id="KW-0378">Hydrolase</keyword>
<accession>A0ABS1SD24</accession>
<dbReference type="GO" id="GO:0033971">
    <property type="term" value="F:hydroxyisourate hydrolase activity"/>
    <property type="evidence" value="ECO:0007669"/>
    <property type="project" value="UniProtKB-EC"/>
</dbReference>
<evidence type="ECO:0000256" key="2">
    <source>
        <dbReference type="ARBA" id="ARBA00002704"/>
    </source>
</evidence>
<comment type="catalytic activity">
    <reaction evidence="1 7">
        <text>5-hydroxyisourate + H2O = 5-hydroxy-2-oxo-4-ureido-2,5-dihydro-1H-imidazole-5-carboxylate + H(+)</text>
        <dbReference type="Rhea" id="RHEA:23736"/>
        <dbReference type="ChEBI" id="CHEBI:15377"/>
        <dbReference type="ChEBI" id="CHEBI:15378"/>
        <dbReference type="ChEBI" id="CHEBI:18072"/>
        <dbReference type="ChEBI" id="CHEBI:58639"/>
        <dbReference type="EC" id="3.5.2.17"/>
    </reaction>
</comment>
<evidence type="ECO:0000256" key="7">
    <source>
        <dbReference type="RuleBase" id="RU361270"/>
    </source>
</evidence>
<dbReference type="PRINTS" id="PR00189">
    <property type="entry name" value="TRNSTHYRETIN"/>
</dbReference>
<protein>
    <recommendedName>
        <fullName evidence="7">5-hydroxyisourate hydrolase</fullName>
        <shortName evidence="7">HIU hydrolase</shortName>
        <shortName evidence="7">HIUHase</shortName>
        <ecNumber evidence="7">3.5.2.17</ecNumber>
    </recommendedName>
</protein>
<dbReference type="EMBL" id="QYAC01000002">
    <property type="protein sequence ID" value="MBL3678448.1"/>
    <property type="molecule type" value="Genomic_DNA"/>
</dbReference>
<evidence type="ECO:0000313" key="10">
    <source>
        <dbReference type="Proteomes" id="UP001645859"/>
    </source>
</evidence>
<gene>
    <name evidence="9" type="primary">uraH</name>
    <name evidence="9" type="ORF">D3230_03910</name>
</gene>
<proteinExistence type="inferred from homology"/>
<dbReference type="EC" id="3.5.2.17" evidence="7"/>
<comment type="subunit">
    <text evidence="4 7">Homotetramer.</text>
</comment>
<sequence>MSLITTHVLDASLGRPAAGIAVTLQTGDGTPIAAGITDSDGRIADLGPETLPAGHYALRFAVAEYFAASQTPAFYPVVTIDFTVRSEELHYHVPILLSPFAYSTYRGS</sequence>
<evidence type="ECO:0000259" key="8">
    <source>
        <dbReference type="Pfam" id="PF00576"/>
    </source>
</evidence>
<dbReference type="PROSITE" id="PS00768">
    <property type="entry name" value="TRANSTHYRETIN_1"/>
    <property type="match status" value="1"/>
</dbReference>
<dbReference type="NCBIfam" id="TIGR02962">
    <property type="entry name" value="hdxy_isourate"/>
    <property type="match status" value="1"/>
</dbReference>
<evidence type="ECO:0000256" key="6">
    <source>
        <dbReference type="ARBA" id="ARBA00022801"/>
    </source>
</evidence>
<evidence type="ECO:0000256" key="3">
    <source>
        <dbReference type="ARBA" id="ARBA00009850"/>
    </source>
</evidence>
<dbReference type="Proteomes" id="UP001645859">
    <property type="component" value="Unassembled WGS sequence"/>
</dbReference>
<dbReference type="InterPro" id="IPR000895">
    <property type="entry name" value="Transthyretin/HIU_hydrolase"/>
</dbReference>
<evidence type="ECO:0000313" key="9">
    <source>
        <dbReference type="EMBL" id="MBL3678448.1"/>
    </source>
</evidence>
<organism evidence="9 10">
    <name type="scientific">Leucobacter chromiireducens subsp. solipictus</name>
    <dbReference type="NCBI Taxonomy" id="398235"/>
    <lineage>
        <taxon>Bacteria</taxon>
        <taxon>Bacillati</taxon>
        <taxon>Actinomycetota</taxon>
        <taxon>Actinomycetes</taxon>
        <taxon>Micrococcales</taxon>
        <taxon>Microbacteriaceae</taxon>
        <taxon>Leucobacter</taxon>
    </lineage>
</organism>
<comment type="function">
    <text evidence="2">Catalyzes the hydrolysis of 5-hydroxyisourate (HIU) to 2-oxo-4-hydroxy-4-carboxy-5-ureidoimidazoline (OHCU).</text>
</comment>
<dbReference type="InterPro" id="IPR023418">
    <property type="entry name" value="Thyroxine_BS"/>
</dbReference>
<evidence type="ECO:0000256" key="1">
    <source>
        <dbReference type="ARBA" id="ARBA00001043"/>
    </source>
</evidence>
<comment type="similarity">
    <text evidence="3 7">Belongs to the transthyretin family. 5-hydroxyisourate hydrolase subfamily.</text>
</comment>
<reference evidence="9 10" key="1">
    <citation type="submission" date="2018-09" db="EMBL/GenBank/DDBJ databases">
        <title>Comparative genomics of Leucobacter spp.</title>
        <authorList>
            <person name="Reis A.C."/>
            <person name="Kolvenbach B.A."/>
            <person name="Corvini P.F.X."/>
            <person name="Nunes O.C."/>
        </authorList>
    </citation>
    <scope>NUCLEOTIDE SEQUENCE [LARGE SCALE GENOMIC DNA]</scope>
    <source>
        <strain evidence="9 10">TAN 31504</strain>
    </source>
</reference>
<name>A0ABS1SD24_9MICO</name>